<evidence type="ECO:0000313" key="2">
    <source>
        <dbReference type="Proteomes" id="UP000316541"/>
    </source>
</evidence>
<dbReference type="RefSeq" id="WP_142622067.1">
    <property type="nucleotide sequence ID" value="NZ_VIRM01000034.1"/>
</dbReference>
<reference evidence="1 2" key="1">
    <citation type="submission" date="2019-07" db="EMBL/GenBank/DDBJ databases">
        <title>Microbispora hainanensis DSM 45428.</title>
        <authorList>
            <person name="Thawai C."/>
        </authorList>
    </citation>
    <scope>NUCLEOTIDE SEQUENCE [LARGE SCALE GENOMIC DNA]</scope>
    <source>
        <strain evidence="1 2">DSM 45428</strain>
    </source>
</reference>
<dbReference type="AlphaFoldDB" id="A0A544YNF4"/>
<comment type="caution">
    <text evidence="1">The sequence shown here is derived from an EMBL/GenBank/DDBJ whole genome shotgun (WGS) entry which is preliminary data.</text>
</comment>
<name>A0A544YNF4_9ACTN</name>
<accession>A0A544YNF4</accession>
<sequence length="454" mass="50303">MPEPRSLTDGLRWSRRAVLLAGGLLVAGCGSPPRPTIESEDYEASGSNGKRLREILDRRATALMKRDEKGYLADLDPSNTTLIRREKALFGNLRQFELEEVRFIDERAVKRTEKNGDLRFAPLIRITKLTADAGPGDIAPAETFSYRLREKGGSFVVADIAGATRNNREKLGLDGPLANAPWNTDALHVQKVGGKVWLVGDKSVNDLDRYAAVTERELALVERLWGRRLSYPGHVLFFTRDPANFRQWFDLGTGGDFNPDNLGYQIRTLGVKKDGHTFAGEFAASRIVVNLRSHQSHDAPPNLTIRHELAHAVSARLTMTMSFNDFGPPLWAVEGFARWTETIGSPAQAALIRDVVANGVRAGTFRGTVPDSRTFYGRNIDFNYCLGSTVFSLAERLKGRDAAVELYASIIQHPDSLDMPFVELPVFEGISKRVLGMSAGAFRSRWVSFVRNGG</sequence>
<gene>
    <name evidence="1" type="ORF">FLX08_25380</name>
</gene>
<proteinExistence type="predicted"/>
<organism evidence="1 2">
    <name type="scientific">Microbispora hainanensis</name>
    <dbReference type="NCBI Taxonomy" id="568844"/>
    <lineage>
        <taxon>Bacteria</taxon>
        <taxon>Bacillati</taxon>
        <taxon>Actinomycetota</taxon>
        <taxon>Actinomycetes</taxon>
        <taxon>Streptosporangiales</taxon>
        <taxon>Streptosporangiaceae</taxon>
        <taxon>Microbispora</taxon>
    </lineage>
</organism>
<dbReference type="Proteomes" id="UP000316541">
    <property type="component" value="Unassembled WGS sequence"/>
</dbReference>
<dbReference type="PROSITE" id="PS51257">
    <property type="entry name" value="PROKAR_LIPOPROTEIN"/>
    <property type="match status" value="1"/>
</dbReference>
<evidence type="ECO:0008006" key="3">
    <source>
        <dbReference type="Google" id="ProtNLM"/>
    </source>
</evidence>
<evidence type="ECO:0000313" key="1">
    <source>
        <dbReference type="EMBL" id="TQS18305.1"/>
    </source>
</evidence>
<dbReference type="EMBL" id="VIRM01000034">
    <property type="protein sequence ID" value="TQS18305.1"/>
    <property type="molecule type" value="Genomic_DNA"/>
</dbReference>
<protein>
    <recommendedName>
        <fullName evidence="3">Lipoprotein</fullName>
    </recommendedName>
</protein>